<dbReference type="InterPro" id="IPR036318">
    <property type="entry name" value="FAD-bd_PCMH-like_sf"/>
</dbReference>
<sequence>MSDPLSAIILGGVIILLIIASAFFSSAETALTAASEPRIRQLAKTGNKQAIRVEQLRHDREKLISTILIGNNAVNVLASAIATSAAIALTGDSGVALATLFMTVVLVLCAEVLPKSYAFNHADKFSLKIALTVQILVFLLTPLSWAVRSIVVFMLGTPDSDTDKREEELRGLIDLHVNETDEEGRETGAMLASVLDLGEVTVEEIMTHRASVSSLSVDDDPEQILRFVLTSPHTRHPVYSRKPENIIGVLHVKALLRAIGENDDRELGKLKISDIATEPYFIPETTQLFDQLQAFRSRREHFAIVVDEYGDLRGIVTLEDILEEIVGDIDDELDIDLDGCRAQPDGSFIVDGNVTIRDLNRTIGLELPDEQAATIAGLIIYESRHIPFIGQEFKFHNMHFRVRNRVGNQITSLRLWQAAR</sequence>
<dbReference type="CDD" id="cd04590">
    <property type="entry name" value="CBS_pair_CorC_HlyC_assoc"/>
    <property type="match status" value="1"/>
</dbReference>
<evidence type="ECO:0000256" key="6">
    <source>
        <dbReference type="ARBA" id="ARBA00022989"/>
    </source>
</evidence>
<dbReference type="AlphaFoldDB" id="E0XZF3"/>
<evidence type="ECO:0000313" key="14">
    <source>
        <dbReference type="EMBL" id="ADI19794.1"/>
    </source>
</evidence>
<feature type="domain" description="CBS" evidence="12">
    <location>
        <begin position="275"/>
        <end position="332"/>
    </location>
</feature>
<comment type="similarity">
    <text evidence="2">Belongs to the UPF0053 family. Hemolysin C subfamily.</text>
</comment>
<evidence type="ECO:0000259" key="12">
    <source>
        <dbReference type="PROSITE" id="PS51371"/>
    </source>
</evidence>
<keyword evidence="4 10" id="KW-0812">Transmembrane</keyword>
<feature type="domain" description="CBS" evidence="12">
    <location>
        <begin position="206"/>
        <end position="265"/>
    </location>
</feature>
<dbReference type="InterPro" id="IPR044751">
    <property type="entry name" value="Ion_transp-like_CBS"/>
</dbReference>
<evidence type="ECO:0000256" key="8">
    <source>
        <dbReference type="ARBA" id="ARBA00023136"/>
    </source>
</evidence>
<dbReference type="SMART" id="SM00116">
    <property type="entry name" value="CBS"/>
    <property type="match status" value="1"/>
</dbReference>
<evidence type="ECO:0000256" key="9">
    <source>
        <dbReference type="PROSITE-ProRule" id="PRU00703"/>
    </source>
</evidence>
<dbReference type="Pfam" id="PF01595">
    <property type="entry name" value="CNNM"/>
    <property type="match status" value="1"/>
</dbReference>
<feature type="transmembrane region" description="Helical" evidence="11">
    <location>
        <begin position="95"/>
        <end position="113"/>
    </location>
</feature>
<dbReference type="InterPro" id="IPR016169">
    <property type="entry name" value="FAD-bd_PCMH_sub2"/>
</dbReference>
<reference evidence="14" key="1">
    <citation type="journal article" date="2011" name="Environ. Microbiol.">
        <title>Time-series analyses of Monterey Bay coastal microbial picoplankton using a 'genome proxy' microarray.</title>
        <authorList>
            <person name="Rich V.I."/>
            <person name="Pham V.D."/>
            <person name="Eppley J."/>
            <person name="Shi Y."/>
            <person name="DeLong E.F."/>
        </authorList>
    </citation>
    <scope>NUCLEOTIDE SEQUENCE</scope>
</reference>
<evidence type="ECO:0000256" key="1">
    <source>
        <dbReference type="ARBA" id="ARBA00004651"/>
    </source>
</evidence>
<feature type="transmembrane region" description="Helical" evidence="11">
    <location>
        <begin position="67"/>
        <end position="89"/>
    </location>
</feature>
<dbReference type="Pfam" id="PF03471">
    <property type="entry name" value="CorC_HlyC"/>
    <property type="match status" value="1"/>
</dbReference>
<evidence type="ECO:0000256" key="7">
    <source>
        <dbReference type="ARBA" id="ARBA00023122"/>
    </source>
</evidence>
<dbReference type="FunFam" id="3.10.580.10:FF:000002">
    <property type="entry name" value="Magnesium/cobalt efflux protein CorC"/>
    <property type="match status" value="1"/>
</dbReference>
<organism evidence="14">
    <name type="scientific">uncultured alpha proteobacterium EB000_37G09</name>
    <dbReference type="NCBI Taxonomy" id="710792"/>
    <lineage>
        <taxon>Bacteria</taxon>
        <taxon>Pseudomonadati</taxon>
        <taxon>Pseudomonadota</taxon>
        <taxon>Alphaproteobacteria</taxon>
        <taxon>environmental samples</taxon>
    </lineage>
</organism>
<dbReference type="Pfam" id="PF00571">
    <property type="entry name" value="CBS"/>
    <property type="match status" value="1"/>
</dbReference>
<dbReference type="InterPro" id="IPR046342">
    <property type="entry name" value="CBS_dom_sf"/>
</dbReference>
<feature type="transmembrane region" description="Helical" evidence="11">
    <location>
        <begin position="125"/>
        <end position="145"/>
    </location>
</feature>
<feature type="domain" description="CNNM transmembrane" evidence="13">
    <location>
        <begin position="3"/>
        <end position="190"/>
    </location>
</feature>
<dbReference type="InterPro" id="IPR000644">
    <property type="entry name" value="CBS_dom"/>
</dbReference>
<dbReference type="PANTHER" id="PTHR22777:SF32">
    <property type="entry name" value="UPF0053 INNER MEMBRANE PROTEIN YFJD"/>
    <property type="match status" value="1"/>
</dbReference>
<comment type="subcellular location">
    <subcellularLocation>
        <location evidence="1">Cell membrane</location>
        <topology evidence="1">Multi-pass membrane protein</topology>
    </subcellularLocation>
</comment>
<evidence type="ECO:0000256" key="10">
    <source>
        <dbReference type="PROSITE-ProRule" id="PRU01193"/>
    </source>
</evidence>
<dbReference type="EMBL" id="GU474933">
    <property type="protein sequence ID" value="ADI19794.1"/>
    <property type="molecule type" value="Genomic_DNA"/>
</dbReference>
<dbReference type="Gene3D" id="3.30.465.10">
    <property type="match status" value="1"/>
</dbReference>
<dbReference type="SMART" id="SM01091">
    <property type="entry name" value="CorC_HlyC"/>
    <property type="match status" value="1"/>
</dbReference>
<keyword evidence="7 9" id="KW-0129">CBS domain</keyword>
<dbReference type="SUPFAM" id="SSF56176">
    <property type="entry name" value="FAD-binding/transporter-associated domain-like"/>
    <property type="match status" value="1"/>
</dbReference>
<dbReference type="Gene3D" id="3.10.580.10">
    <property type="entry name" value="CBS-domain"/>
    <property type="match status" value="1"/>
</dbReference>
<evidence type="ECO:0000256" key="4">
    <source>
        <dbReference type="ARBA" id="ARBA00022692"/>
    </source>
</evidence>
<evidence type="ECO:0000259" key="13">
    <source>
        <dbReference type="PROSITE" id="PS51846"/>
    </source>
</evidence>
<dbReference type="PROSITE" id="PS51846">
    <property type="entry name" value="CNNM"/>
    <property type="match status" value="1"/>
</dbReference>
<keyword evidence="3" id="KW-1003">Cell membrane</keyword>
<dbReference type="InterPro" id="IPR002550">
    <property type="entry name" value="CNNM"/>
</dbReference>
<dbReference type="GO" id="GO:0050660">
    <property type="term" value="F:flavin adenine dinucleotide binding"/>
    <property type="evidence" value="ECO:0007669"/>
    <property type="project" value="InterPro"/>
</dbReference>
<evidence type="ECO:0000256" key="11">
    <source>
        <dbReference type="SAM" id="Phobius"/>
    </source>
</evidence>
<proteinExistence type="inferred from homology"/>
<evidence type="ECO:0000256" key="3">
    <source>
        <dbReference type="ARBA" id="ARBA00022475"/>
    </source>
</evidence>
<keyword evidence="6 10" id="KW-1133">Transmembrane helix</keyword>
<dbReference type="SUPFAM" id="SSF54631">
    <property type="entry name" value="CBS-domain pair"/>
    <property type="match status" value="1"/>
</dbReference>
<feature type="transmembrane region" description="Helical" evidence="11">
    <location>
        <begin position="6"/>
        <end position="31"/>
    </location>
</feature>
<protein>
    <submittedName>
        <fullName evidence="14">Putative Mg2+ and CO2+ transporter corb</fullName>
    </submittedName>
</protein>
<dbReference type="PANTHER" id="PTHR22777">
    <property type="entry name" value="HEMOLYSIN-RELATED"/>
    <property type="match status" value="1"/>
</dbReference>
<evidence type="ECO:0000256" key="2">
    <source>
        <dbReference type="ARBA" id="ARBA00006446"/>
    </source>
</evidence>
<evidence type="ECO:0000256" key="5">
    <source>
        <dbReference type="ARBA" id="ARBA00022737"/>
    </source>
</evidence>
<accession>E0XZF3</accession>
<keyword evidence="5" id="KW-0677">Repeat</keyword>
<name>E0XZF3_9PROT</name>
<dbReference type="GO" id="GO:0005886">
    <property type="term" value="C:plasma membrane"/>
    <property type="evidence" value="ECO:0007669"/>
    <property type="project" value="UniProtKB-SubCell"/>
</dbReference>
<dbReference type="PROSITE" id="PS51371">
    <property type="entry name" value="CBS"/>
    <property type="match status" value="2"/>
</dbReference>
<keyword evidence="8 10" id="KW-0472">Membrane</keyword>
<dbReference type="InterPro" id="IPR005170">
    <property type="entry name" value="Transptr-assoc_dom"/>
</dbReference>